<keyword evidence="3" id="KW-0539">Nucleus</keyword>
<keyword evidence="3" id="KW-0813">Transport</keyword>
<protein>
    <recommendedName>
        <fullName evidence="3">Protein BCP1</fullName>
    </recommendedName>
</protein>
<accession>A0A3N2Q1H5</accession>
<feature type="region of interest" description="Disordered" evidence="4">
    <location>
        <begin position="1"/>
        <end position="26"/>
    </location>
</feature>
<comment type="subcellular location">
    <subcellularLocation>
        <location evidence="3">Nucleus</location>
    </subcellularLocation>
</comment>
<keyword evidence="6" id="KW-1185">Reference proteome</keyword>
<evidence type="ECO:0000256" key="2">
    <source>
        <dbReference type="ARBA" id="ARBA00006781"/>
    </source>
</evidence>
<reference evidence="5 6" key="1">
    <citation type="journal article" date="2018" name="Mol. Ecol.">
        <title>The obligate alkalophilic soda-lake fungus Sodiomyces alkalinus has shifted to a protein diet.</title>
        <authorList>
            <person name="Grum-Grzhimaylo A.A."/>
            <person name="Falkoski D.L."/>
            <person name="van den Heuvel J."/>
            <person name="Valero-Jimenez C.A."/>
            <person name="Min B."/>
            <person name="Choi I.G."/>
            <person name="Lipzen A."/>
            <person name="Daum C.G."/>
            <person name="Aanen D.K."/>
            <person name="Tsang A."/>
            <person name="Henrissat B."/>
            <person name="Bilanenko E.N."/>
            <person name="de Vries R.P."/>
            <person name="van Kan J.A.L."/>
            <person name="Grigoriev I.V."/>
            <person name="Debets A.J.M."/>
        </authorList>
    </citation>
    <scope>NUCLEOTIDE SEQUENCE [LARGE SCALE GENOMIC DNA]</scope>
    <source>
        <strain evidence="5 6">F11</strain>
    </source>
</reference>
<dbReference type="PANTHER" id="PTHR13261">
    <property type="entry name" value="BRCA2 AND CDKN1A INTERACTING PROTEIN"/>
    <property type="match status" value="1"/>
</dbReference>
<dbReference type="Proteomes" id="UP000272025">
    <property type="component" value="Unassembled WGS sequence"/>
</dbReference>
<organism evidence="5 6">
    <name type="scientific">Sodiomyces alkalinus (strain CBS 110278 / VKM F-3762 / F11)</name>
    <name type="common">Alkaliphilic filamentous fungus</name>
    <dbReference type="NCBI Taxonomy" id="1314773"/>
    <lineage>
        <taxon>Eukaryota</taxon>
        <taxon>Fungi</taxon>
        <taxon>Dikarya</taxon>
        <taxon>Ascomycota</taxon>
        <taxon>Pezizomycotina</taxon>
        <taxon>Sordariomycetes</taxon>
        <taxon>Hypocreomycetidae</taxon>
        <taxon>Glomerellales</taxon>
        <taxon>Plectosphaerellaceae</taxon>
        <taxon>Sodiomyces</taxon>
    </lineage>
</organism>
<dbReference type="PANTHER" id="PTHR13261:SF0">
    <property type="entry name" value="BRCA2 AND CDKN1A-INTERACTING PROTEIN"/>
    <property type="match status" value="1"/>
</dbReference>
<dbReference type="InterPro" id="IPR025602">
    <property type="entry name" value="BCP1_family"/>
</dbReference>
<dbReference type="GO" id="GO:0015031">
    <property type="term" value="P:protein transport"/>
    <property type="evidence" value="ECO:0007669"/>
    <property type="project" value="UniProtKB-KW"/>
</dbReference>
<evidence type="ECO:0000256" key="4">
    <source>
        <dbReference type="SAM" id="MobiDB-lite"/>
    </source>
</evidence>
<gene>
    <name evidence="5" type="ORF">SODALDRAFT_321924</name>
</gene>
<evidence type="ECO:0000256" key="3">
    <source>
        <dbReference type="PIRNR" id="PIRNR028983"/>
    </source>
</evidence>
<evidence type="ECO:0000313" key="5">
    <source>
        <dbReference type="EMBL" id="ROT40609.1"/>
    </source>
</evidence>
<evidence type="ECO:0000256" key="1">
    <source>
        <dbReference type="ARBA" id="ARBA00002688"/>
    </source>
</evidence>
<dbReference type="EMBL" id="ML119052">
    <property type="protein sequence ID" value="ROT40609.1"/>
    <property type="molecule type" value="Genomic_DNA"/>
</dbReference>
<feature type="compositionally biased region" description="Basic and acidic residues" evidence="4">
    <location>
        <begin position="1"/>
        <end position="18"/>
    </location>
</feature>
<dbReference type="GO" id="GO:0005634">
    <property type="term" value="C:nucleus"/>
    <property type="evidence" value="ECO:0007669"/>
    <property type="project" value="UniProtKB-SubCell"/>
</dbReference>
<dbReference type="STRING" id="1314773.A0A3N2Q1H5"/>
<sequence length="289" mass="32338">MGKKREREEAAAHYGGDRMDEDSSDDEDFDMVNVDFEWFNFDAEIDFHGVKSLLRQLFDVDATHFDISSLADLILSQNTIGSTVKVDGKETDAYAFLTALNLREHSQKPAIATLSRYLAGKAGTNDALAPVIPPLLDGSNGSAQVGLVLSERLINMPTEISPPMFRMLIDEIEAAVEDKEPYEFSHYLVLSKIYREVEPEAELRTEERRGKKQKPDAAAVWHFHPEDEVLAKHAVAHGAYTYSNENNGSAESKRAFQEMGIKSQGYLILIEAAKWKGAVEAVEQYLKPQ</sequence>
<dbReference type="AlphaFoldDB" id="A0A3N2Q1H5"/>
<dbReference type="RefSeq" id="XP_028468415.1">
    <property type="nucleotide sequence ID" value="XM_028609666.1"/>
</dbReference>
<dbReference type="PIRSF" id="PIRSF028983">
    <property type="entry name" value="BCP1"/>
    <property type="match status" value="1"/>
</dbReference>
<comment type="similarity">
    <text evidence="2 3">Belongs to the BCP1 family.</text>
</comment>
<keyword evidence="3" id="KW-0653">Protein transport</keyword>
<comment type="function">
    <text evidence="1 3">Involved in nuclear export, actin cytoskeleton organization and vesicular transport.</text>
</comment>
<proteinExistence type="inferred from homology"/>
<dbReference type="Pfam" id="PF13862">
    <property type="entry name" value="BCCIP"/>
    <property type="match status" value="1"/>
</dbReference>
<dbReference type="GeneID" id="39578144"/>
<dbReference type="OrthoDB" id="27543at2759"/>
<evidence type="ECO:0000313" key="6">
    <source>
        <dbReference type="Proteomes" id="UP000272025"/>
    </source>
</evidence>
<name>A0A3N2Q1H5_SODAK</name>